<keyword evidence="3" id="KW-1185">Reference proteome</keyword>
<protein>
    <submittedName>
        <fullName evidence="2">Uncharacterized protein</fullName>
    </submittedName>
</protein>
<organism evidence="2 3">
    <name type="scientific">Oleoguttula mirabilis</name>
    <dbReference type="NCBI Taxonomy" id="1507867"/>
    <lineage>
        <taxon>Eukaryota</taxon>
        <taxon>Fungi</taxon>
        <taxon>Dikarya</taxon>
        <taxon>Ascomycota</taxon>
        <taxon>Pezizomycotina</taxon>
        <taxon>Dothideomycetes</taxon>
        <taxon>Dothideomycetidae</taxon>
        <taxon>Mycosphaerellales</taxon>
        <taxon>Teratosphaeriaceae</taxon>
        <taxon>Oleoguttula</taxon>
    </lineage>
</organism>
<feature type="compositionally biased region" description="Basic and acidic residues" evidence="1">
    <location>
        <begin position="368"/>
        <end position="380"/>
    </location>
</feature>
<feature type="region of interest" description="Disordered" evidence="1">
    <location>
        <begin position="395"/>
        <end position="456"/>
    </location>
</feature>
<evidence type="ECO:0000313" key="2">
    <source>
        <dbReference type="EMBL" id="KAK4543933.1"/>
    </source>
</evidence>
<evidence type="ECO:0000313" key="3">
    <source>
        <dbReference type="Proteomes" id="UP001324427"/>
    </source>
</evidence>
<gene>
    <name evidence="2" type="ORF">LTR36_004707</name>
</gene>
<dbReference type="Proteomes" id="UP001324427">
    <property type="component" value="Unassembled WGS sequence"/>
</dbReference>
<dbReference type="EMBL" id="JAVFHQ010000028">
    <property type="protein sequence ID" value="KAK4543933.1"/>
    <property type="molecule type" value="Genomic_DNA"/>
</dbReference>
<dbReference type="AlphaFoldDB" id="A0AAV9JFA5"/>
<sequence length="456" mass="49549">MRFQDWDVLLFPNGSQVPIREFRTACFAQQDGLTATPLLTCFVPSLEPNAAFQISMHSWTKPMSILGPNAGYATGTDYVWRIKIAVDGLVTVNETFPETITWPRQLDTASALGPTEKLAFPKFHRSILSQSHWNASEEKGRIKVQLSAGYMLPQDGKPQFVKLVDYVVFSFQPAPMDILERSGIAWPNPSLQIVNNLLQPPEAQARQVSIGGLPILDDGSSRSTSAYSTYSPAAYPPMHMTAPYPVPYASIMGAPMGAQHVGAHAMSHEAMKLRLPTGQLQTLINAMSPPKPVSNTSMLPPPLPQSQQHHHYLTMPTSLMAPVADRRGDSRYSDTSMHAGCTSFPSCLTEDAEGHLQHTNGPATVVKGRKEGSSPSKPRDFLSTVMDAPAPSVAALTDVSSPVTSSASAKKRTRSALRTLTLNDGSPEKKEKPPRKVSRASTAGSDKSDKENMMVE</sequence>
<comment type="caution">
    <text evidence="2">The sequence shown here is derived from an EMBL/GenBank/DDBJ whole genome shotgun (WGS) entry which is preliminary data.</text>
</comment>
<reference evidence="2 3" key="1">
    <citation type="submission" date="2021-11" db="EMBL/GenBank/DDBJ databases">
        <title>Black yeast isolated from Biological Soil Crust.</title>
        <authorList>
            <person name="Kurbessoian T."/>
        </authorList>
    </citation>
    <scope>NUCLEOTIDE SEQUENCE [LARGE SCALE GENOMIC DNA]</scope>
    <source>
        <strain evidence="2 3">CCFEE 5522</strain>
    </source>
</reference>
<accession>A0AAV9JFA5</accession>
<feature type="region of interest" description="Disordered" evidence="1">
    <location>
        <begin position="354"/>
        <end position="383"/>
    </location>
</feature>
<feature type="compositionally biased region" description="Basic and acidic residues" evidence="1">
    <location>
        <begin position="446"/>
        <end position="456"/>
    </location>
</feature>
<proteinExistence type="predicted"/>
<evidence type="ECO:0000256" key="1">
    <source>
        <dbReference type="SAM" id="MobiDB-lite"/>
    </source>
</evidence>
<name>A0AAV9JFA5_9PEZI</name>